<protein>
    <submittedName>
        <fullName evidence="3">Uncharacterized protein</fullName>
    </submittedName>
</protein>
<gene>
    <name evidence="3" type="ORF">E8A74_48800</name>
</gene>
<feature type="transmembrane region" description="Helical" evidence="2">
    <location>
        <begin position="330"/>
        <end position="348"/>
    </location>
</feature>
<evidence type="ECO:0000256" key="1">
    <source>
        <dbReference type="SAM" id="MobiDB-lite"/>
    </source>
</evidence>
<keyword evidence="2" id="KW-1133">Transmembrane helix</keyword>
<evidence type="ECO:0000256" key="2">
    <source>
        <dbReference type="SAM" id="Phobius"/>
    </source>
</evidence>
<dbReference type="Proteomes" id="UP000309215">
    <property type="component" value="Unassembled WGS sequence"/>
</dbReference>
<proteinExistence type="predicted"/>
<feature type="compositionally biased region" description="Basic and acidic residues" evidence="1">
    <location>
        <begin position="92"/>
        <end position="106"/>
    </location>
</feature>
<keyword evidence="2" id="KW-0812">Transmembrane</keyword>
<evidence type="ECO:0000313" key="3">
    <source>
        <dbReference type="EMBL" id="TKC94098.1"/>
    </source>
</evidence>
<organism evidence="3 4">
    <name type="scientific">Polyangium fumosum</name>
    <dbReference type="NCBI Taxonomy" id="889272"/>
    <lineage>
        <taxon>Bacteria</taxon>
        <taxon>Pseudomonadati</taxon>
        <taxon>Myxococcota</taxon>
        <taxon>Polyangia</taxon>
        <taxon>Polyangiales</taxon>
        <taxon>Polyangiaceae</taxon>
        <taxon>Polyangium</taxon>
    </lineage>
</organism>
<reference evidence="3 4" key="1">
    <citation type="submission" date="2019-04" db="EMBL/GenBank/DDBJ databases">
        <authorList>
            <person name="Li Y."/>
            <person name="Wang J."/>
        </authorList>
    </citation>
    <scope>NUCLEOTIDE SEQUENCE [LARGE SCALE GENOMIC DNA]</scope>
    <source>
        <strain evidence="3 4">DSM 14668</strain>
    </source>
</reference>
<accession>A0A4U1IJN4</accession>
<comment type="caution">
    <text evidence="3">The sequence shown here is derived from an EMBL/GenBank/DDBJ whole genome shotgun (WGS) entry which is preliminary data.</text>
</comment>
<keyword evidence="2" id="KW-0472">Membrane</keyword>
<feature type="region of interest" description="Disordered" evidence="1">
    <location>
        <begin position="85"/>
        <end position="106"/>
    </location>
</feature>
<keyword evidence="4" id="KW-1185">Reference proteome</keyword>
<evidence type="ECO:0000313" key="4">
    <source>
        <dbReference type="Proteomes" id="UP000309215"/>
    </source>
</evidence>
<feature type="transmembrane region" description="Helical" evidence="2">
    <location>
        <begin position="17"/>
        <end position="37"/>
    </location>
</feature>
<sequence>MQAIVKVFEDNHIDPPWSYLAVFAIDAVMVLVIAFCVREIRRARRAAVEAAAVIKPKAPLFEGARFVAGTVEFAQGEFEAVRVTISQEGSEESDKNNNKSHTWTETERETLARPFYLRHDTGVRVRVEPPDDVLLVDTLDQKEWLHSSKRKLRAELLPGERVVVEGRLHRAPDPEEVGETAGYRQAATTGWTMKPSPQKGMHVSTESLSRRHELRARAFFWTCVWVGLLGLAMLIPLGTYRARVLLGENVVATYLGKRTFERTSKGKTTLHHGVDVRYEAPPGTVRASRGIEVDDDDYLELPAGPGEIWVRRVPGFSTATALGQGSSVWVPPWVAAVVLAGIAVYRAYRTHTYRRWYEGRLVEKDKGPLPPQTNERFLADDPVALEGRRARALRRERAAKHVEPIPFE</sequence>
<dbReference type="AlphaFoldDB" id="A0A4U1IJN4"/>
<dbReference type="OrthoDB" id="5500616at2"/>
<dbReference type="EMBL" id="SSMQ01000114">
    <property type="protein sequence ID" value="TKC94098.1"/>
    <property type="molecule type" value="Genomic_DNA"/>
</dbReference>
<dbReference type="RefSeq" id="WP_136936066.1">
    <property type="nucleotide sequence ID" value="NZ_SSMQ01000114.1"/>
</dbReference>
<name>A0A4U1IJN4_9BACT</name>
<feature type="transmembrane region" description="Helical" evidence="2">
    <location>
        <begin position="218"/>
        <end position="237"/>
    </location>
</feature>